<keyword evidence="8" id="KW-0325">Glycoprotein</keyword>
<evidence type="ECO:0000256" key="7">
    <source>
        <dbReference type="ARBA" id="ARBA00023136"/>
    </source>
</evidence>
<evidence type="ECO:0000256" key="2">
    <source>
        <dbReference type="ARBA" id="ARBA00022614"/>
    </source>
</evidence>
<feature type="domain" description="Leucine-rich repeat-containing N-terminal plant-type" evidence="10">
    <location>
        <begin position="34"/>
        <end position="72"/>
    </location>
</feature>
<dbReference type="Pfam" id="PF00560">
    <property type="entry name" value="LRR_1"/>
    <property type="match status" value="1"/>
</dbReference>
<evidence type="ECO:0000313" key="12">
    <source>
        <dbReference type="Proteomes" id="UP001231189"/>
    </source>
</evidence>
<dbReference type="InterPro" id="IPR046956">
    <property type="entry name" value="RLP23-like"/>
</dbReference>
<name>A0AAD8QTR6_LOLMU</name>
<evidence type="ECO:0000256" key="4">
    <source>
        <dbReference type="ARBA" id="ARBA00022729"/>
    </source>
</evidence>
<accession>A0AAD8QTR6</accession>
<keyword evidence="12" id="KW-1185">Reference proteome</keyword>
<proteinExistence type="predicted"/>
<keyword evidence="2" id="KW-0433">Leucine-rich repeat</keyword>
<keyword evidence="4 9" id="KW-0732">Signal</keyword>
<keyword evidence="3" id="KW-0812">Transmembrane</keyword>
<feature type="chain" id="PRO_5042216059" description="Leucine-rich repeat-containing N-terminal plant-type domain-containing protein" evidence="9">
    <location>
        <begin position="21"/>
        <end position="356"/>
    </location>
</feature>
<dbReference type="InterPro" id="IPR001611">
    <property type="entry name" value="Leu-rich_rpt"/>
</dbReference>
<keyword evidence="7" id="KW-0472">Membrane</keyword>
<dbReference type="GO" id="GO:0016020">
    <property type="term" value="C:membrane"/>
    <property type="evidence" value="ECO:0007669"/>
    <property type="project" value="UniProtKB-SubCell"/>
</dbReference>
<protein>
    <recommendedName>
        <fullName evidence="10">Leucine-rich repeat-containing N-terminal plant-type domain-containing protein</fullName>
    </recommendedName>
</protein>
<evidence type="ECO:0000256" key="8">
    <source>
        <dbReference type="ARBA" id="ARBA00023180"/>
    </source>
</evidence>
<evidence type="ECO:0000256" key="6">
    <source>
        <dbReference type="ARBA" id="ARBA00022989"/>
    </source>
</evidence>
<dbReference type="PANTHER" id="PTHR48063">
    <property type="entry name" value="LRR RECEPTOR-LIKE KINASE"/>
    <property type="match status" value="1"/>
</dbReference>
<keyword evidence="6" id="KW-1133">Transmembrane helix</keyword>
<dbReference type="FunFam" id="3.80.10.10:FF:000649">
    <property type="entry name" value="Leucine Rich Repeat family protein"/>
    <property type="match status" value="1"/>
</dbReference>
<comment type="caution">
    <text evidence="11">The sequence shown here is derived from an EMBL/GenBank/DDBJ whole genome shotgun (WGS) entry which is preliminary data.</text>
</comment>
<comment type="subcellular location">
    <subcellularLocation>
        <location evidence="1">Membrane</location>
        <topology evidence="1">Single-pass type I membrane protein</topology>
    </subcellularLocation>
</comment>
<dbReference type="AlphaFoldDB" id="A0AAD8QTR6"/>
<reference evidence="11" key="1">
    <citation type="submission" date="2023-07" db="EMBL/GenBank/DDBJ databases">
        <title>A chromosome-level genome assembly of Lolium multiflorum.</title>
        <authorList>
            <person name="Chen Y."/>
            <person name="Copetti D."/>
            <person name="Kolliker R."/>
            <person name="Studer B."/>
        </authorList>
    </citation>
    <scope>NUCLEOTIDE SEQUENCE</scope>
    <source>
        <strain evidence="11">02402/16</strain>
        <tissue evidence="11">Leaf</tissue>
    </source>
</reference>
<dbReference type="Pfam" id="PF08263">
    <property type="entry name" value="LRRNT_2"/>
    <property type="match status" value="1"/>
</dbReference>
<dbReference type="PANTHER" id="PTHR48063:SF9">
    <property type="entry name" value="LRR PROTEIN WM1.10"/>
    <property type="match status" value="1"/>
</dbReference>
<evidence type="ECO:0000256" key="1">
    <source>
        <dbReference type="ARBA" id="ARBA00004479"/>
    </source>
</evidence>
<gene>
    <name evidence="11" type="ORF">QYE76_032464</name>
</gene>
<evidence type="ECO:0000256" key="9">
    <source>
        <dbReference type="SAM" id="SignalP"/>
    </source>
</evidence>
<feature type="signal peptide" evidence="9">
    <location>
        <begin position="1"/>
        <end position="20"/>
    </location>
</feature>
<dbReference type="Pfam" id="PF13855">
    <property type="entry name" value="LRR_8"/>
    <property type="match status" value="1"/>
</dbReference>
<evidence type="ECO:0000259" key="10">
    <source>
        <dbReference type="Pfam" id="PF08263"/>
    </source>
</evidence>
<dbReference type="Proteomes" id="UP001231189">
    <property type="component" value="Unassembled WGS sequence"/>
</dbReference>
<organism evidence="11 12">
    <name type="scientific">Lolium multiflorum</name>
    <name type="common">Italian ryegrass</name>
    <name type="synonym">Lolium perenne subsp. multiflorum</name>
    <dbReference type="NCBI Taxonomy" id="4521"/>
    <lineage>
        <taxon>Eukaryota</taxon>
        <taxon>Viridiplantae</taxon>
        <taxon>Streptophyta</taxon>
        <taxon>Embryophyta</taxon>
        <taxon>Tracheophyta</taxon>
        <taxon>Spermatophyta</taxon>
        <taxon>Magnoliopsida</taxon>
        <taxon>Liliopsida</taxon>
        <taxon>Poales</taxon>
        <taxon>Poaceae</taxon>
        <taxon>BOP clade</taxon>
        <taxon>Pooideae</taxon>
        <taxon>Poodae</taxon>
        <taxon>Poeae</taxon>
        <taxon>Poeae Chloroplast Group 2 (Poeae type)</taxon>
        <taxon>Loliodinae</taxon>
        <taxon>Loliinae</taxon>
        <taxon>Lolium</taxon>
    </lineage>
</organism>
<dbReference type="InterPro" id="IPR032675">
    <property type="entry name" value="LRR_dom_sf"/>
</dbReference>
<sequence>MYRTTHLLLLLCIISIFASGALQLQDAHGGSCIPTERASLLSFKKGITSDRTNLLASWHGQDCCRWRGIRCSNRTGHVVRLHLRTPNLDVYKDPCSFDTLFGEISSSLRSLEYLEHIDLSMNCLSGPNSTFPEFLGSMENLRYLNLTGLAFSGRLPPQLGNLSKMRYLAIGQDRRSEMYSDNITWLTNLHSLKHLSICGVNLSGIDDWPHTLNMIPSLRVVNLHGCSLDNANQSLPYLNLTKLEKLDLSWNEFDHSIEHSWFWKVTSLKHLNLEYTRLFGQFPDALANMTSLQVLDLSLNSNKYLTMTGKLKNLCSLKILDLRQNDISAGVAEMMQGLPECAWTNLQQLIQQKCAL</sequence>
<dbReference type="InterPro" id="IPR013210">
    <property type="entry name" value="LRR_N_plant-typ"/>
</dbReference>
<evidence type="ECO:0000313" key="11">
    <source>
        <dbReference type="EMBL" id="KAK1608791.1"/>
    </source>
</evidence>
<evidence type="ECO:0000256" key="3">
    <source>
        <dbReference type="ARBA" id="ARBA00022692"/>
    </source>
</evidence>
<evidence type="ECO:0000256" key="5">
    <source>
        <dbReference type="ARBA" id="ARBA00022737"/>
    </source>
</evidence>
<dbReference type="SUPFAM" id="SSF52058">
    <property type="entry name" value="L domain-like"/>
    <property type="match status" value="1"/>
</dbReference>
<dbReference type="Gene3D" id="3.80.10.10">
    <property type="entry name" value="Ribonuclease Inhibitor"/>
    <property type="match status" value="2"/>
</dbReference>
<keyword evidence="5" id="KW-0677">Repeat</keyword>
<dbReference type="EMBL" id="JAUUTY010000007">
    <property type="protein sequence ID" value="KAK1608791.1"/>
    <property type="molecule type" value="Genomic_DNA"/>
</dbReference>